<dbReference type="CTD" id="55142"/>
<dbReference type="GeneID" id="116948525"/>
<dbReference type="PANTHER" id="PTHR16039">
    <property type="entry name" value="HAUS AUGMIN-LIKE COMPLEX SUBUNIT 2"/>
    <property type="match status" value="1"/>
</dbReference>
<keyword evidence="2" id="KW-1185">Reference proteome</keyword>
<dbReference type="InterPro" id="IPR028346">
    <property type="entry name" value="HAUS2"/>
</dbReference>
<dbReference type="RefSeq" id="XP_032821166.1">
    <property type="nucleotide sequence ID" value="XM_032965275.1"/>
</dbReference>
<evidence type="ECO:0000313" key="5">
    <source>
        <dbReference type="RefSeq" id="XP_032821167.1"/>
    </source>
</evidence>
<dbReference type="GO" id="GO:0051225">
    <property type="term" value="P:spindle assembly"/>
    <property type="evidence" value="ECO:0007669"/>
    <property type="project" value="InterPro"/>
</dbReference>
<proteinExistence type="predicted"/>
<keyword evidence="1" id="KW-0175">Coiled coil</keyword>
<dbReference type="GO" id="GO:0070652">
    <property type="term" value="C:HAUS complex"/>
    <property type="evidence" value="ECO:0007669"/>
    <property type="project" value="InterPro"/>
</dbReference>
<dbReference type="Pfam" id="PF15003">
    <property type="entry name" value="HAUS2"/>
    <property type="match status" value="1"/>
</dbReference>
<dbReference type="RefSeq" id="XP_032821167.1">
    <property type="nucleotide sequence ID" value="XM_032965276.1"/>
</dbReference>
<reference evidence="3 4" key="1">
    <citation type="submission" date="2025-04" db="UniProtKB">
        <authorList>
            <consortium name="RefSeq"/>
        </authorList>
    </citation>
    <scope>IDENTIFICATION</scope>
    <source>
        <tissue evidence="3 4">Sperm</tissue>
    </source>
</reference>
<evidence type="ECO:0000313" key="2">
    <source>
        <dbReference type="Proteomes" id="UP001318040"/>
    </source>
</evidence>
<evidence type="ECO:0000313" key="4">
    <source>
        <dbReference type="RefSeq" id="XP_032821166.1"/>
    </source>
</evidence>
<dbReference type="PANTHER" id="PTHR16039:SF1">
    <property type="entry name" value="HAUS AUGMIN-LIKE COMPLEX SUBUNIT 2"/>
    <property type="match status" value="1"/>
</dbReference>
<gene>
    <name evidence="3 4 5" type="primary">HAUS2</name>
</gene>
<dbReference type="PRINTS" id="PR02088">
    <property type="entry name" value="HAUSAUGMINL2"/>
</dbReference>
<dbReference type="InterPro" id="IPR026242">
    <property type="entry name" value="HAUS2_metazoa"/>
</dbReference>
<dbReference type="GO" id="GO:1990498">
    <property type="term" value="C:mitotic spindle microtubule"/>
    <property type="evidence" value="ECO:0007669"/>
    <property type="project" value="TreeGrafter"/>
</dbReference>
<protein>
    <submittedName>
        <fullName evidence="3 4">HAUS augmin-like complex subunit 2</fullName>
    </submittedName>
</protein>
<sequence>MVDKNLQGNERNPWEAECPSSVALFLSRAVADGMITQEEIEDNRKQVEKESAVVHQIKLQNEIAALQTEVNKMKLERQKLELVLDTADVSHQSLLLQKTEKLQRINRELEGVLKERRALTQRLLERTTMASIALDANYHRQAVELLSLVSRLLADLEGNVSLLHEVNAFHIQHKKLNEEWMQLSSSAQLREEAARALLRLEDGTQLLHSATRPHLTES</sequence>
<feature type="coiled-coil region" evidence="1">
    <location>
        <begin position="56"/>
        <end position="122"/>
    </location>
</feature>
<dbReference type="GO" id="GO:0007098">
    <property type="term" value="P:centrosome cycle"/>
    <property type="evidence" value="ECO:0007669"/>
    <property type="project" value="InterPro"/>
</dbReference>
<dbReference type="Proteomes" id="UP001318040">
    <property type="component" value="Chromosome 33"/>
</dbReference>
<accession>A0AAJ7X4W1</accession>
<evidence type="ECO:0000256" key="1">
    <source>
        <dbReference type="SAM" id="Coils"/>
    </source>
</evidence>
<dbReference type="RefSeq" id="XP_032821165.1">
    <property type="nucleotide sequence ID" value="XM_032965274.1"/>
</dbReference>
<evidence type="ECO:0000313" key="3">
    <source>
        <dbReference type="RefSeq" id="XP_032821165.1"/>
    </source>
</evidence>
<name>A0AAJ7X4W1_PETMA</name>
<dbReference type="GO" id="GO:0005813">
    <property type="term" value="C:centrosome"/>
    <property type="evidence" value="ECO:0007669"/>
    <property type="project" value="TreeGrafter"/>
</dbReference>
<dbReference type="AlphaFoldDB" id="A0AAJ7X4W1"/>
<dbReference type="GO" id="GO:0007020">
    <property type="term" value="P:microtubule nucleation"/>
    <property type="evidence" value="ECO:0007669"/>
    <property type="project" value="TreeGrafter"/>
</dbReference>
<dbReference type="KEGG" id="pmrn:116948525"/>
<organism evidence="2 5">
    <name type="scientific">Petromyzon marinus</name>
    <name type="common">Sea lamprey</name>
    <dbReference type="NCBI Taxonomy" id="7757"/>
    <lineage>
        <taxon>Eukaryota</taxon>
        <taxon>Metazoa</taxon>
        <taxon>Chordata</taxon>
        <taxon>Craniata</taxon>
        <taxon>Vertebrata</taxon>
        <taxon>Cyclostomata</taxon>
        <taxon>Hyperoartia</taxon>
        <taxon>Petromyzontiformes</taxon>
        <taxon>Petromyzontidae</taxon>
        <taxon>Petromyzon</taxon>
    </lineage>
</organism>